<keyword evidence="15" id="KW-1185">Reference proteome</keyword>
<evidence type="ECO:0000256" key="4">
    <source>
        <dbReference type="ARBA" id="ARBA00022692"/>
    </source>
</evidence>
<dbReference type="InParanoid" id="A0A259U3M3"/>
<evidence type="ECO:0000256" key="3">
    <source>
        <dbReference type="ARBA" id="ARBA00022475"/>
    </source>
</evidence>
<dbReference type="InterPro" id="IPR002550">
    <property type="entry name" value="CNNM"/>
</dbReference>
<dbReference type="InterPro" id="IPR044751">
    <property type="entry name" value="Ion_transp-like_CBS"/>
</dbReference>
<keyword evidence="6 10" id="KW-1133">Transmembrane helix</keyword>
<evidence type="ECO:0000256" key="9">
    <source>
        <dbReference type="PROSITE-ProRule" id="PRU00703"/>
    </source>
</evidence>
<dbReference type="Pfam" id="PF03471">
    <property type="entry name" value="CorC_HlyC"/>
    <property type="match status" value="1"/>
</dbReference>
<evidence type="ECO:0008006" key="16">
    <source>
        <dbReference type="Google" id="ProtNLM"/>
    </source>
</evidence>
<feature type="domain" description="CBS" evidence="12">
    <location>
        <begin position="198"/>
        <end position="257"/>
    </location>
</feature>
<feature type="transmembrane region" description="Helical" evidence="11">
    <location>
        <begin position="81"/>
        <end position="101"/>
    </location>
</feature>
<evidence type="ECO:0000256" key="2">
    <source>
        <dbReference type="ARBA" id="ARBA00006337"/>
    </source>
</evidence>
<dbReference type="SMART" id="SM01091">
    <property type="entry name" value="CorC_HlyC"/>
    <property type="match status" value="1"/>
</dbReference>
<dbReference type="InterPro" id="IPR046342">
    <property type="entry name" value="CBS_dom_sf"/>
</dbReference>
<dbReference type="OrthoDB" id="9798188at2"/>
<dbReference type="Gene3D" id="3.30.465.10">
    <property type="match status" value="1"/>
</dbReference>
<dbReference type="EMBL" id="MQWB01000001">
    <property type="protein sequence ID" value="OZC04626.1"/>
    <property type="molecule type" value="Genomic_DNA"/>
</dbReference>
<dbReference type="PANTHER" id="PTHR22777">
    <property type="entry name" value="HEMOLYSIN-RELATED"/>
    <property type="match status" value="1"/>
</dbReference>
<dbReference type="InterPro" id="IPR016169">
    <property type="entry name" value="FAD-bd_PCMH_sub2"/>
</dbReference>
<feature type="domain" description="CNNM transmembrane" evidence="13">
    <location>
        <begin position="1"/>
        <end position="179"/>
    </location>
</feature>
<dbReference type="PROSITE" id="PS51371">
    <property type="entry name" value="CBS"/>
    <property type="match status" value="2"/>
</dbReference>
<feature type="domain" description="CBS" evidence="12">
    <location>
        <begin position="264"/>
        <end position="321"/>
    </location>
</feature>
<dbReference type="Pfam" id="PF00571">
    <property type="entry name" value="CBS"/>
    <property type="match status" value="2"/>
</dbReference>
<dbReference type="InterPro" id="IPR036318">
    <property type="entry name" value="FAD-bd_PCMH-like_sf"/>
</dbReference>
<dbReference type="InterPro" id="IPR005170">
    <property type="entry name" value="Transptr-assoc_dom"/>
</dbReference>
<comment type="similarity">
    <text evidence="2">Belongs to the UPF0053 family.</text>
</comment>
<keyword evidence="3" id="KW-1003">Cell membrane</keyword>
<evidence type="ECO:0000313" key="14">
    <source>
        <dbReference type="EMBL" id="OZC04626.1"/>
    </source>
</evidence>
<accession>A0A259U3M3</accession>
<comment type="caution">
    <text evidence="14">The sequence shown here is derived from an EMBL/GenBank/DDBJ whole genome shotgun (WGS) entry which is preliminary data.</text>
</comment>
<evidence type="ECO:0000259" key="13">
    <source>
        <dbReference type="PROSITE" id="PS51846"/>
    </source>
</evidence>
<keyword evidence="4 10" id="KW-0812">Transmembrane</keyword>
<evidence type="ECO:0000256" key="8">
    <source>
        <dbReference type="ARBA" id="ARBA00023136"/>
    </source>
</evidence>
<evidence type="ECO:0000259" key="12">
    <source>
        <dbReference type="PROSITE" id="PS51371"/>
    </source>
</evidence>
<evidence type="ECO:0000256" key="7">
    <source>
        <dbReference type="ARBA" id="ARBA00023122"/>
    </source>
</evidence>
<dbReference type="Proteomes" id="UP000216446">
    <property type="component" value="Unassembled WGS sequence"/>
</dbReference>
<evidence type="ECO:0000256" key="1">
    <source>
        <dbReference type="ARBA" id="ARBA00004651"/>
    </source>
</evidence>
<dbReference type="AlphaFoldDB" id="A0A259U3M3"/>
<dbReference type="FunFam" id="3.10.580.10:FF:000002">
    <property type="entry name" value="Magnesium/cobalt efflux protein CorC"/>
    <property type="match status" value="1"/>
</dbReference>
<dbReference type="GO" id="GO:0050660">
    <property type="term" value="F:flavin adenine dinucleotide binding"/>
    <property type="evidence" value="ECO:0007669"/>
    <property type="project" value="InterPro"/>
</dbReference>
<name>A0A259U3M3_9BACT</name>
<organism evidence="14 15">
    <name type="scientific">Rubricoccus marinus</name>
    <dbReference type="NCBI Taxonomy" id="716817"/>
    <lineage>
        <taxon>Bacteria</taxon>
        <taxon>Pseudomonadati</taxon>
        <taxon>Rhodothermota</taxon>
        <taxon>Rhodothermia</taxon>
        <taxon>Rhodothermales</taxon>
        <taxon>Rubricoccaceae</taxon>
        <taxon>Rubricoccus</taxon>
    </lineage>
</organism>
<evidence type="ECO:0000256" key="11">
    <source>
        <dbReference type="SAM" id="Phobius"/>
    </source>
</evidence>
<feature type="transmembrane region" description="Helical" evidence="11">
    <location>
        <begin position="121"/>
        <end position="146"/>
    </location>
</feature>
<evidence type="ECO:0000256" key="5">
    <source>
        <dbReference type="ARBA" id="ARBA00022737"/>
    </source>
</evidence>
<evidence type="ECO:0000256" key="10">
    <source>
        <dbReference type="PROSITE-ProRule" id="PRU01193"/>
    </source>
</evidence>
<comment type="subcellular location">
    <subcellularLocation>
        <location evidence="1">Cell membrane</location>
        <topology evidence="1">Multi-pass membrane protein</topology>
    </subcellularLocation>
</comment>
<dbReference type="SUPFAM" id="SSF56176">
    <property type="entry name" value="FAD-binding/transporter-associated domain-like"/>
    <property type="match status" value="1"/>
</dbReference>
<keyword evidence="8 10" id="KW-0472">Membrane</keyword>
<evidence type="ECO:0000313" key="15">
    <source>
        <dbReference type="Proteomes" id="UP000216446"/>
    </source>
</evidence>
<reference evidence="14 15" key="1">
    <citation type="submission" date="2016-11" db="EMBL/GenBank/DDBJ databases">
        <title>Study of marine rhodopsin-containing bacteria.</title>
        <authorList>
            <person name="Yoshizawa S."/>
            <person name="Kumagai Y."/>
            <person name="Kogure K."/>
        </authorList>
    </citation>
    <scope>NUCLEOTIDE SEQUENCE [LARGE SCALE GENOMIC DNA]</scope>
    <source>
        <strain evidence="14 15">SG-29</strain>
    </source>
</reference>
<dbReference type="Pfam" id="PF01595">
    <property type="entry name" value="CNNM"/>
    <property type="match status" value="1"/>
</dbReference>
<gene>
    <name evidence="14" type="ORF">BSZ36_06720</name>
</gene>
<proteinExistence type="inferred from homology"/>
<evidence type="ECO:0000256" key="6">
    <source>
        <dbReference type="ARBA" id="ARBA00022989"/>
    </source>
</evidence>
<feature type="transmembrane region" description="Helical" evidence="11">
    <location>
        <begin position="49"/>
        <end position="69"/>
    </location>
</feature>
<dbReference type="InterPro" id="IPR000644">
    <property type="entry name" value="CBS_dom"/>
</dbReference>
<keyword evidence="5" id="KW-0677">Repeat</keyword>
<dbReference type="FunCoup" id="A0A259U3M3">
    <property type="interactions" value="104"/>
</dbReference>
<dbReference type="GO" id="GO:0005886">
    <property type="term" value="C:plasma membrane"/>
    <property type="evidence" value="ECO:0007669"/>
    <property type="project" value="UniProtKB-SubCell"/>
</dbReference>
<dbReference type="PANTHER" id="PTHR22777:SF32">
    <property type="entry name" value="UPF0053 INNER MEMBRANE PROTEIN YFJD"/>
    <property type="match status" value="1"/>
</dbReference>
<dbReference type="PROSITE" id="PS51846">
    <property type="entry name" value="CNNM"/>
    <property type="match status" value="1"/>
</dbReference>
<protein>
    <recommendedName>
        <fullName evidence="16">Hemolysin</fullName>
    </recommendedName>
</protein>
<sequence length="425" mass="46091">MVLLGLSALFSGAEVALFSLAAGDVEEMRERGDPASGRVVRLLDRPRRLLVAILLLNTLVNVGAAILSAQMTLALATAMGWSEIVVLIVQVVALTFILLVTSEIAPKLIASRRPEWFATNVSGFLLPLVRVLSPVADLLASLASLLQARFRGQADPLSSEDIKSMADVGEQQGSLEEDERALIHSIVEFGETTVREVMVSRVDVHALPETATLEEALDEIRATGHSRFPLYREHLDQILGVIYAKDLLPYLGASGAEPPDWATIARQPRFVPASKPLDDMLADFQTTSTHMAVVVDEYGGTAGLVTLEDLLEEVVGEIRDELDDANDETFVRPLPGAGPHVWAADARVDLDDLADAIGLDLGADGYDFETLGGLILHATGEVPTPGDELDIDRLRLRVEGVEENRIREVRVEVLPPPLPEEDEDL</sequence>
<keyword evidence="7 9" id="KW-0129">CBS domain</keyword>
<dbReference type="SMART" id="SM00116">
    <property type="entry name" value="CBS"/>
    <property type="match status" value="2"/>
</dbReference>
<dbReference type="SUPFAM" id="SSF54631">
    <property type="entry name" value="CBS-domain pair"/>
    <property type="match status" value="1"/>
</dbReference>
<dbReference type="CDD" id="cd04590">
    <property type="entry name" value="CBS_pair_CorC_HlyC_assoc"/>
    <property type="match status" value="1"/>
</dbReference>
<dbReference type="Gene3D" id="3.10.580.10">
    <property type="entry name" value="CBS-domain"/>
    <property type="match status" value="1"/>
</dbReference>